<dbReference type="CDD" id="cd01335">
    <property type="entry name" value="Radical_SAM"/>
    <property type="match status" value="1"/>
</dbReference>
<evidence type="ECO:0000256" key="6">
    <source>
        <dbReference type="ARBA" id="ARBA00023004"/>
    </source>
</evidence>
<dbReference type="InterPro" id="IPR007197">
    <property type="entry name" value="rSAM"/>
</dbReference>
<keyword evidence="5 9" id="KW-0479">Metal-binding</keyword>
<evidence type="ECO:0000256" key="7">
    <source>
        <dbReference type="ARBA" id="ARBA00023014"/>
    </source>
</evidence>
<dbReference type="PROSITE" id="PS51918">
    <property type="entry name" value="RADICAL_SAM"/>
    <property type="match status" value="1"/>
</dbReference>
<protein>
    <recommendedName>
        <fullName evidence="2 9">Heme chaperone HemW</fullName>
    </recommendedName>
</protein>
<evidence type="ECO:0000256" key="8">
    <source>
        <dbReference type="ARBA" id="ARBA00023186"/>
    </source>
</evidence>
<dbReference type="SFLD" id="SFLDS00029">
    <property type="entry name" value="Radical_SAM"/>
    <property type="match status" value="1"/>
</dbReference>
<dbReference type="SFLD" id="SFLDG01082">
    <property type="entry name" value="B12-binding_domain_containing"/>
    <property type="match status" value="1"/>
</dbReference>
<dbReference type="eggNOG" id="COG0635">
    <property type="taxonomic scope" value="Bacteria"/>
</dbReference>
<evidence type="ECO:0000256" key="9">
    <source>
        <dbReference type="RuleBase" id="RU364116"/>
    </source>
</evidence>
<dbReference type="InterPro" id="IPR006638">
    <property type="entry name" value="Elp3/MiaA/NifB-like_rSAM"/>
</dbReference>
<keyword evidence="11" id="KW-0560">Oxidoreductase</keyword>
<organism evidence="11 12">
    <name type="scientific">Ilyobacter polytropus (strain ATCC 51220 / DSM 2926 / LMG 16218 / CuHBu1)</name>
    <dbReference type="NCBI Taxonomy" id="572544"/>
    <lineage>
        <taxon>Bacteria</taxon>
        <taxon>Fusobacteriati</taxon>
        <taxon>Fusobacteriota</taxon>
        <taxon>Fusobacteriia</taxon>
        <taxon>Fusobacteriales</taxon>
        <taxon>Fusobacteriaceae</taxon>
        <taxon>Ilyobacter</taxon>
    </lineage>
</organism>
<keyword evidence="9" id="KW-0963">Cytoplasm</keyword>
<dbReference type="PANTHER" id="PTHR13932:SF5">
    <property type="entry name" value="RADICAL S-ADENOSYL METHIONINE DOMAIN-CONTAINING PROTEIN 1, MITOCHONDRIAL"/>
    <property type="match status" value="1"/>
</dbReference>
<dbReference type="GO" id="GO:0005737">
    <property type="term" value="C:cytoplasm"/>
    <property type="evidence" value="ECO:0007669"/>
    <property type="project" value="UniProtKB-SubCell"/>
</dbReference>
<dbReference type="SFLD" id="SFLDG01065">
    <property type="entry name" value="anaerobic_coproporphyrinogen-I"/>
    <property type="match status" value="1"/>
</dbReference>
<accession>E3HAH4</accession>
<evidence type="ECO:0000256" key="5">
    <source>
        <dbReference type="ARBA" id="ARBA00022723"/>
    </source>
</evidence>
<proteinExistence type="inferred from homology"/>
<comment type="similarity">
    <text evidence="1">Belongs to the anaerobic coproporphyrinogen-III oxidase family. HemW subfamily.</text>
</comment>
<evidence type="ECO:0000256" key="2">
    <source>
        <dbReference type="ARBA" id="ARBA00017228"/>
    </source>
</evidence>
<dbReference type="GO" id="GO:0004109">
    <property type="term" value="F:coproporphyrinogen oxidase activity"/>
    <property type="evidence" value="ECO:0007669"/>
    <property type="project" value="InterPro"/>
</dbReference>
<feature type="domain" description="Radical SAM core" evidence="10">
    <location>
        <begin position="1"/>
        <end position="225"/>
    </location>
</feature>
<dbReference type="AlphaFoldDB" id="E3HAH4"/>
<dbReference type="GO" id="GO:0051539">
    <property type="term" value="F:4 iron, 4 sulfur cluster binding"/>
    <property type="evidence" value="ECO:0007669"/>
    <property type="project" value="UniProtKB-UniRule"/>
</dbReference>
<comment type="function">
    <text evidence="9">Probably acts as a heme chaperone, transferring heme to an unknown acceptor. Binds one molecule of heme per monomer, possibly covalently. Binds 1 [4Fe-4S] cluster. The cluster is coordinated with 3 cysteines and an exchangeable S-adenosyl-L-methionine.</text>
</comment>
<dbReference type="OrthoDB" id="9808022at2"/>
<dbReference type="InterPro" id="IPR058240">
    <property type="entry name" value="rSAM_sf"/>
</dbReference>
<dbReference type="SMART" id="SM00729">
    <property type="entry name" value="Elp3"/>
    <property type="match status" value="1"/>
</dbReference>
<gene>
    <name evidence="11" type="ordered locus">Ilyop_0259</name>
</gene>
<dbReference type="PANTHER" id="PTHR13932">
    <property type="entry name" value="COPROPORPHYRINIGEN III OXIDASE"/>
    <property type="match status" value="1"/>
</dbReference>
<dbReference type="HOGENOM" id="CLU_027579_2_2_0"/>
<dbReference type="GO" id="GO:0046872">
    <property type="term" value="F:metal ion binding"/>
    <property type="evidence" value="ECO:0007669"/>
    <property type="project" value="UniProtKB-UniRule"/>
</dbReference>
<keyword evidence="7 9" id="KW-0411">Iron-sulfur</keyword>
<keyword evidence="8 9" id="KW-0143">Chaperone</keyword>
<dbReference type="KEGG" id="ipo:Ilyop_0259"/>
<reference evidence="11 12" key="1">
    <citation type="journal article" date="2010" name="Stand. Genomic Sci.">
        <title>Complete genome sequence of Ilyobacter polytropus type strain (CuHbu1).</title>
        <authorList>
            <person name="Sikorski J."/>
            <person name="Chertkov O."/>
            <person name="Lapidus A."/>
            <person name="Nolan M."/>
            <person name="Lucas S."/>
            <person name="Del Rio T.G."/>
            <person name="Tice H."/>
            <person name="Cheng J.F."/>
            <person name="Tapia R."/>
            <person name="Han C."/>
            <person name="Goodwin L."/>
            <person name="Pitluck S."/>
            <person name="Liolios K."/>
            <person name="Ivanova N."/>
            <person name="Mavromatis K."/>
            <person name="Mikhailova N."/>
            <person name="Pati A."/>
            <person name="Chen A."/>
            <person name="Palaniappan K."/>
            <person name="Land M."/>
            <person name="Hauser L."/>
            <person name="Chang Y.J."/>
            <person name="Jeffries C.D."/>
            <person name="Brambilla E."/>
            <person name="Yasawong M."/>
            <person name="Rohde M."/>
            <person name="Pukall R."/>
            <person name="Spring S."/>
            <person name="Goker M."/>
            <person name="Woyke T."/>
            <person name="Bristow J."/>
            <person name="Eisen J.A."/>
            <person name="Markowitz V."/>
            <person name="Hugenholtz P."/>
            <person name="Kyrpides N.C."/>
            <person name="Klenk H.P."/>
        </authorList>
    </citation>
    <scope>NUCLEOTIDE SEQUENCE [LARGE SCALE GENOMIC DNA]</scope>
    <source>
        <strain evidence="12">ATCC 51220 / DSM 2926 / LMG 16218 / CuHBu1</strain>
    </source>
</reference>
<dbReference type="Gene3D" id="3.20.20.70">
    <property type="entry name" value="Aldolase class I"/>
    <property type="match status" value="1"/>
</dbReference>
<name>E3HAH4_ILYPC</name>
<keyword evidence="4 9" id="KW-0949">S-adenosyl-L-methionine</keyword>
<dbReference type="InterPro" id="IPR034505">
    <property type="entry name" value="Coproporphyrinogen-III_oxidase"/>
</dbReference>
<dbReference type="SUPFAM" id="SSF102114">
    <property type="entry name" value="Radical SAM enzymes"/>
    <property type="match status" value="1"/>
</dbReference>
<evidence type="ECO:0000256" key="3">
    <source>
        <dbReference type="ARBA" id="ARBA00022617"/>
    </source>
</evidence>
<keyword evidence="6 9" id="KW-0408">Iron</keyword>
<keyword evidence="3 9" id="KW-0349">Heme</keyword>
<evidence type="ECO:0000256" key="4">
    <source>
        <dbReference type="ARBA" id="ARBA00022691"/>
    </source>
</evidence>
<keyword evidence="9" id="KW-0004">4Fe-4S</keyword>
<dbReference type="GO" id="GO:0006779">
    <property type="term" value="P:porphyrin-containing compound biosynthetic process"/>
    <property type="evidence" value="ECO:0007669"/>
    <property type="project" value="InterPro"/>
</dbReference>
<dbReference type="Pfam" id="PF04055">
    <property type="entry name" value="Radical_SAM"/>
    <property type="match status" value="1"/>
</dbReference>
<sequence length="359" mass="42028">MCDAIYIHIPFCINKCQYCDFLSFKSTPYKRREYVEYLKKEIKLYPEFEYDTVYFGGGTPSLLDPFEVKEILELLQIREDSEVTLEVNPKSVDLEKLRAFRNAGINRLSIGVQSFDPYYLKLIGRLHTGIEAEEIYRDARKAGFENVSLDLMFSLPGQSIEDVRKDLVKIAKLRPEHISIYSLIWEEGTPLYEKLLKGDLEETDNEIEAEMYELIIDFLKSKGYIHYEVSNFSLPGKEARHNTKYWENKEYLGAGLGASGYIGNQRYKNAVNFEDYYGKIDNNEKPYEEVEVLKEKEKEEYRYILGLRLLEKGVEADKEYIDKCVELEKKGYLMKKSGRYILTHKGLMIANDVFEEFIS</sequence>
<comment type="subcellular location">
    <subcellularLocation>
        <location evidence="9">Cytoplasm</location>
    </subcellularLocation>
</comment>
<evidence type="ECO:0000259" key="10">
    <source>
        <dbReference type="PROSITE" id="PS51918"/>
    </source>
</evidence>
<keyword evidence="12" id="KW-1185">Reference proteome</keyword>
<evidence type="ECO:0000256" key="1">
    <source>
        <dbReference type="ARBA" id="ARBA00006100"/>
    </source>
</evidence>
<dbReference type="EMBL" id="CP002281">
    <property type="protein sequence ID" value="ADO82048.1"/>
    <property type="molecule type" value="Genomic_DNA"/>
</dbReference>
<evidence type="ECO:0000313" key="12">
    <source>
        <dbReference type="Proteomes" id="UP000006875"/>
    </source>
</evidence>
<dbReference type="SFLD" id="SFLDF00562">
    <property type="entry name" value="HemN-like__clustered_with_heat"/>
    <property type="match status" value="1"/>
</dbReference>
<dbReference type="InterPro" id="IPR004559">
    <property type="entry name" value="HemW-like"/>
</dbReference>
<dbReference type="STRING" id="572544.Ilyop_0259"/>
<dbReference type="Proteomes" id="UP000006875">
    <property type="component" value="Chromosome"/>
</dbReference>
<dbReference type="InterPro" id="IPR013785">
    <property type="entry name" value="Aldolase_TIM"/>
</dbReference>
<dbReference type="NCBIfam" id="TIGR00539">
    <property type="entry name" value="hemN_rel"/>
    <property type="match status" value="1"/>
</dbReference>
<evidence type="ECO:0000313" key="11">
    <source>
        <dbReference type="EMBL" id="ADO82048.1"/>
    </source>
</evidence>
<dbReference type="RefSeq" id="WP_013386719.1">
    <property type="nucleotide sequence ID" value="NC_014632.1"/>
</dbReference>